<protein>
    <recommendedName>
        <fullName evidence="3">Thioesterase domain-containing protein</fullName>
    </recommendedName>
</protein>
<evidence type="ECO:0000313" key="4">
    <source>
        <dbReference type="EMBL" id="KZT69775.1"/>
    </source>
</evidence>
<dbReference type="STRING" id="1314783.A0A165QQ95"/>
<dbReference type="SUPFAM" id="SSF54637">
    <property type="entry name" value="Thioesterase/thiol ester dehydrase-isomerase"/>
    <property type="match status" value="1"/>
</dbReference>
<dbReference type="Proteomes" id="UP000076727">
    <property type="component" value="Unassembled WGS sequence"/>
</dbReference>
<accession>A0A165QQ95</accession>
<keyword evidence="5" id="KW-1185">Reference proteome</keyword>
<dbReference type="Pfam" id="PF03061">
    <property type="entry name" value="4HBT"/>
    <property type="match status" value="1"/>
</dbReference>
<organism evidence="4 5">
    <name type="scientific">Daedalea quercina L-15889</name>
    <dbReference type="NCBI Taxonomy" id="1314783"/>
    <lineage>
        <taxon>Eukaryota</taxon>
        <taxon>Fungi</taxon>
        <taxon>Dikarya</taxon>
        <taxon>Basidiomycota</taxon>
        <taxon>Agaricomycotina</taxon>
        <taxon>Agaricomycetes</taxon>
        <taxon>Polyporales</taxon>
        <taxon>Fomitopsis</taxon>
    </lineage>
</organism>
<dbReference type="InterPro" id="IPR029069">
    <property type="entry name" value="HotDog_dom_sf"/>
</dbReference>
<comment type="similarity">
    <text evidence="1">Belongs to the thioesterase PaaI family.</text>
</comment>
<evidence type="ECO:0000256" key="2">
    <source>
        <dbReference type="ARBA" id="ARBA00022801"/>
    </source>
</evidence>
<evidence type="ECO:0000256" key="1">
    <source>
        <dbReference type="ARBA" id="ARBA00008324"/>
    </source>
</evidence>
<sequence length="182" mass="19437">MSSSPNSRLAQAREKLAQAECNLSPEHKEIIAYAGAALNRAGQFADAVIMQTEMRECNTFERAEDGAAHARVVFEVAATQDMCNAHGMVHGGCSAYLVDHCTSVALVVRGLVTGGALDLVSQSLTTLYHAGAKVGDRLKIVCTTASAGSRAGTARAEAASRGFYQQGFDCRRCTMQQPWKRP</sequence>
<keyword evidence="2" id="KW-0378">Hydrolase</keyword>
<evidence type="ECO:0000259" key="3">
    <source>
        <dbReference type="Pfam" id="PF03061"/>
    </source>
</evidence>
<dbReference type="GO" id="GO:0047617">
    <property type="term" value="F:fatty acyl-CoA hydrolase activity"/>
    <property type="evidence" value="ECO:0007669"/>
    <property type="project" value="InterPro"/>
</dbReference>
<dbReference type="PANTHER" id="PTHR21660">
    <property type="entry name" value="THIOESTERASE SUPERFAMILY MEMBER-RELATED"/>
    <property type="match status" value="1"/>
</dbReference>
<dbReference type="CDD" id="cd03443">
    <property type="entry name" value="PaaI_thioesterase"/>
    <property type="match status" value="1"/>
</dbReference>
<feature type="domain" description="Thioesterase" evidence="3">
    <location>
        <begin position="86"/>
        <end position="158"/>
    </location>
</feature>
<dbReference type="AlphaFoldDB" id="A0A165QQ95"/>
<dbReference type="OrthoDB" id="2831072at2759"/>
<dbReference type="Gene3D" id="3.10.129.10">
    <property type="entry name" value="Hotdog Thioesterase"/>
    <property type="match status" value="1"/>
</dbReference>
<dbReference type="InterPro" id="IPR039298">
    <property type="entry name" value="ACOT13"/>
</dbReference>
<evidence type="ECO:0000313" key="5">
    <source>
        <dbReference type="Proteomes" id="UP000076727"/>
    </source>
</evidence>
<dbReference type="EMBL" id="KV429055">
    <property type="protein sequence ID" value="KZT69775.1"/>
    <property type="molecule type" value="Genomic_DNA"/>
</dbReference>
<dbReference type="InterPro" id="IPR006683">
    <property type="entry name" value="Thioestr_dom"/>
</dbReference>
<reference evidence="4 5" key="1">
    <citation type="journal article" date="2016" name="Mol. Biol. Evol.">
        <title>Comparative Genomics of Early-Diverging Mushroom-Forming Fungi Provides Insights into the Origins of Lignocellulose Decay Capabilities.</title>
        <authorList>
            <person name="Nagy L.G."/>
            <person name="Riley R."/>
            <person name="Tritt A."/>
            <person name="Adam C."/>
            <person name="Daum C."/>
            <person name="Floudas D."/>
            <person name="Sun H."/>
            <person name="Yadav J.S."/>
            <person name="Pangilinan J."/>
            <person name="Larsson K.H."/>
            <person name="Matsuura K."/>
            <person name="Barry K."/>
            <person name="Labutti K."/>
            <person name="Kuo R."/>
            <person name="Ohm R.A."/>
            <person name="Bhattacharya S.S."/>
            <person name="Shirouzu T."/>
            <person name="Yoshinaga Y."/>
            <person name="Martin F.M."/>
            <person name="Grigoriev I.V."/>
            <person name="Hibbett D.S."/>
        </authorList>
    </citation>
    <scope>NUCLEOTIDE SEQUENCE [LARGE SCALE GENOMIC DNA]</scope>
    <source>
        <strain evidence="4 5">L-15889</strain>
    </source>
</reference>
<proteinExistence type="inferred from homology"/>
<dbReference type="PANTHER" id="PTHR21660:SF1">
    <property type="entry name" value="ACYL-COENZYME A THIOESTERASE 13"/>
    <property type="match status" value="1"/>
</dbReference>
<gene>
    <name evidence="4" type="ORF">DAEQUDRAFT_737790</name>
</gene>
<name>A0A165QQ95_9APHY</name>